<sequence>MKGDTKTNSTGSKHFIEMPIILSNTPTLQQLNNAKKNKYLAIFNLNL</sequence>
<organism evidence="1 2">
    <name type="scientific">Prevotella scopos JCM 17725</name>
    <dbReference type="NCBI Taxonomy" id="1236518"/>
    <lineage>
        <taxon>Bacteria</taxon>
        <taxon>Pseudomonadati</taxon>
        <taxon>Bacteroidota</taxon>
        <taxon>Bacteroidia</taxon>
        <taxon>Bacteroidales</taxon>
        <taxon>Prevotellaceae</taxon>
        <taxon>Prevotella</taxon>
    </lineage>
</organism>
<evidence type="ECO:0000313" key="2">
    <source>
        <dbReference type="Proteomes" id="UP000184105"/>
    </source>
</evidence>
<dbReference type="EMBL" id="FQWA01000016">
    <property type="protein sequence ID" value="SHF90231.1"/>
    <property type="molecule type" value="Genomic_DNA"/>
</dbReference>
<keyword evidence="2" id="KW-1185">Reference proteome</keyword>
<evidence type="ECO:0000313" key="1">
    <source>
        <dbReference type="EMBL" id="SHF90231.1"/>
    </source>
</evidence>
<gene>
    <name evidence="1" type="ORF">SAMN05444364_11643</name>
</gene>
<proteinExistence type="predicted"/>
<dbReference type="Proteomes" id="UP000184105">
    <property type="component" value="Unassembled WGS sequence"/>
</dbReference>
<comment type="caution">
    <text evidence="1">The sequence shown here is derived from an EMBL/GenBank/DDBJ whole genome shotgun (WGS) entry which is preliminary data.</text>
</comment>
<name>A0AAX2F4R3_9BACT</name>
<dbReference type="AlphaFoldDB" id="A0AAX2F4R3"/>
<protein>
    <submittedName>
        <fullName evidence="1">Uncharacterized protein</fullName>
    </submittedName>
</protein>
<reference evidence="1 2" key="1">
    <citation type="submission" date="2016-11" db="EMBL/GenBank/DDBJ databases">
        <authorList>
            <person name="Varghese N."/>
            <person name="Submissions S."/>
        </authorList>
    </citation>
    <scope>NUCLEOTIDE SEQUENCE [LARGE SCALE GENOMIC DNA]</scope>
    <source>
        <strain evidence="1 2">DSM 22613</strain>
    </source>
</reference>
<accession>A0AAX2F4R3</accession>